<reference evidence="3" key="2">
    <citation type="submission" date="2023-06" db="EMBL/GenBank/DDBJ databases">
        <authorList>
            <person name="Swenson N.G."/>
            <person name="Wegrzyn J.L."/>
            <person name="Mcevoy S.L."/>
        </authorList>
    </citation>
    <scope>NUCLEOTIDE SEQUENCE</scope>
    <source>
        <strain evidence="3">NS2018</strain>
        <tissue evidence="3">Leaf</tissue>
    </source>
</reference>
<dbReference type="Proteomes" id="UP001168877">
    <property type="component" value="Unassembled WGS sequence"/>
</dbReference>
<dbReference type="GO" id="GO:0009451">
    <property type="term" value="P:RNA modification"/>
    <property type="evidence" value="ECO:0007669"/>
    <property type="project" value="InterPro"/>
</dbReference>
<proteinExistence type="predicted"/>
<protein>
    <submittedName>
        <fullName evidence="3">Uncharacterized protein</fullName>
    </submittedName>
</protein>
<dbReference type="GO" id="GO:0003723">
    <property type="term" value="F:RNA binding"/>
    <property type="evidence" value="ECO:0007669"/>
    <property type="project" value="InterPro"/>
</dbReference>
<sequence length="124" mass="14021">MVVNGFNSSPTALRELIFCSAMVVPGTISYAHQVFAEITEPDTFMYNAMIRGSAQSQSNLNAISLHTQMDKGRVKPDNFTFSFVLKECTKVLDRNMGFCVHGKVVKHGFEVNKFARKFIKYFKI</sequence>
<dbReference type="InterPro" id="IPR002885">
    <property type="entry name" value="PPR_rpt"/>
</dbReference>
<name>A0AA39T742_ACESA</name>
<dbReference type="InterPro" id="IPR011990">
    <property type="entry name" value="TPR-like_helical_dom_sf"/>
</dbReference>
<evidence type="ECO:0000256" key="1">
    <source>
        <dbReference type="ARBA" id="ARBA00022737"/>
    </source>
</evidence>
<organism evidence="3 4">
    <name type="scientific">Acer saccharum</name>
    <name type="common">Sugar maple</name>
    <dbReference type="NCBI Taxonomy" id="4024"/>
    <lineage>
        <taxon>Eukaryota</taxon>
        <taxon>Viridiplantae</taxon>
        <taxon>Streptophyta</taxon>
        <taxon>Embryophyta</taxon>
        <taxon>Tracheophyta</taxon>
        <taxon>Spermatophyta</taxon>
        <taxon>Magnoliopsida</taxon>
        <taxon>eudicotyledons</taxon>
        <taxon>Gunneridae</taxon>
        <taxon>Pentapetalae</taxon>
        <taxon>rosids</taxon>
        <taxon>malvids</taxon>
        <taxon>Sapindales</taxon>
        <taxon>Sapindaceae</taxon>
        <taxon>Hippocastanoideae</taxon>
        <taxon>Acereae</taxon>
        <taxon>Acer</taxon>
    </lineage>
</organism>
<feature type="repeat" description="PPR" evidence="2">
    <location>
        <begin position="42"/>
        <end position="76"/>
    </location>
</feature>
<dbReference type="PANTHER" id="PTHR47926">
    <property type="entry name" value="PENTATRICOPEPTIDE REPEAT-CONTAINING PROTEIN"/>
    <property type="match status" value="1"/>
</dbReference>
<accession>A0AA39T742</accession>
<keyword evidence="1" id="KW-0677">Repeat</keyword>
<dbReference type="EMBL" id="JAUESC010000003">
    <property type="protein sequence ID" value="KAK0601955.1"/>
    <property type="molecule type" value="Genomic_DNA"/>
</dbReference>
<dbReference type="InterPro" id="IPR046960">
    <property type="entry name" value="PPR_At4g14850-like_plant"/>
</dbReference>
<evidence type="ECO:0000313" key="3">
    <source>
        <dbReference type="EMBL" id="KAK0601955.1"/>
    </source>
</evidence>
<dbReference type="Pfam" id="PF13041">
    <property type="entry name" value="PPR_2"/>
    <property type="match status" value="1"/>
</dbReference>
<gene>
    <name evidence="3" type="ORF">LWI29_029067</name>
</gene>
<comment type="caution">
    <text evidence="3">The sequence shown here is derived from an EMBL/GenBank/DDBJ whole genome shotgun (WGS) entry which is preliminary data.</text>
</comment>
<dbReference type="PROSITE" id="PS51375">
    <property type="entry name" value="PPR"/>
    <property type="match status" value="1"/>
</dbReference>
<evidence type="ECO:0000256" key="2">
    <source>
        <dbReference type="PROSITE-ProRule" id="PRU00708"/>
    </source>
</evidence>
<evidence type="ECO:0000313" key="4">
    <source>
        <dbReference type="Proteomes" id="UP001168877"/>
    </source>
</evidence>
<dbReference type="PANTHER" id="PTHR47926:SF347">
    <property type="entry name" value="PENTATRICOPEPTIDE REPEAT-CONTAINING PROTEIN"/>
    <property type="match status" value="1"/>
</dbReference>
<reference evidence="3" key="1">
    <citation type="journal article" date="2022" name="Plant J.">
        <title>Strategies of tolerance reflected in two North American maple genomes.</title>
        <authorList>
            <person name="McEvoy S.L."/>
            <person name="Sezen U.U."/>
            <person name="Trouern-Trend A."/>
            <person name="McMahon S.M."/>
            <person name="Schaberg P.G."/>
            <person name="Yang J."/>
            <person name="Wegrzyn J.L."/>
            <person name="Swenson N.G."/>
        </authorList>
    </citation>
    <scope>NUCLEOTIDE SEQUENCE</scope>
    <source>
        <strain evidence="3">NS2018</strain>
    </source>
</reference>
<keyword evidence="4" id="KW-1185">Reference proteome</keyword>
<dbReference type="AlphaFoldDB" id="A0AA39T742"/>
<dbReference type="Gene3D" id="1.25.40.10">
    <property type="entry name" value="Tetratricopeptide repeat domain"/>
    <property type="match status" value="1"/>
</dbReference>